<dbReference type="AlphaFoldDB" id="E0S8T9"/>
<dbReference type="KEGG" id="ein:Eint_081240"/>
<evidence type="ECO:0000313" key="1">
    <source>
        <dbReference type="EMBL" id="ADM12056.1"/>
    </source>
</evidence>
<reference evidence="1 2" key="1">
    <citation type="journal article" date="2010" name="Nat. Commun.">
        <title>The complete sequence of the smallest known nuclear genome from the microsporidian Encephalitozoon intestinalis.</title>
        <authorList>
            <person name="Corradi N."/>
            <person name="Pombert J.-F."/>
            <person name="Farinelli L."/>
            <person name="Didier E.S."/>
            <person name="Keeling P.J."/>
        </authorList>
    </citation>
    <scope>NUCLEOTIDE SEQUENCE [LARGE SCALE GENOMIC DNA]</scope>
    <source>
        <strain evidence="1 2">ATCC 50506</strain>
    </source>
</reference>
<gene>
    <name evidence="1" type="ORF">Eint_081240</name>
</gene>
<sequence length="296" mass="33935">MEEIVYLCDLSFYSSSVAGDSLIASDKMGGVHIIAPEISTVNIDHFKKDVNFYPVDDLCFTTTDMFKGIRVWDRCRGDIVYSYKEDSIKMHTYSRTGCLAAVGEGCVKLYDLRVRYNIDAVPLKMCKKAEWGNDRIYCINDECVVEYDTRNMSSMVCGEKNEAYLKKKNIEGILDLISISKGEFCTVKRDGVPYLMRLSGVDVMEGTRRASIGWKMIKVKDTSDDFVIGMVSENTVGFYGYKDTWTHEFDGISHVDWMCFSKRKIYMFADKKIYLIEREYEGLKELMKEGPGSLEE</sequence>
<dbReference type="EMBL" id="CP001949">
    <property type="protein sequence ID" value="ADM12056.1"/>
    <property type="molecule type" value="Genomic_DNA"/>
</dbReference>
<accession>E0S8T9</accession>
<proteinExistence type="predicted"/>
<dbReference type="VEuPathDB" id="MicrosporidiaDB:Eint_081240"/>
<dbReference type="GeneID" id="9698244"/>
<reference evidence="1 2" key="2">
    <citation type="journal article" date="2012" name="Proc. Natl. Acad. Sci. U.S.A.">
        <title>Gain and loss of multiple functionally related, horizontally transferred genes in the reduced genomes of two microsporidian parasites.</title>
        <authorList>
            <person name="Pombert J.-F."/>
            <person name="Selman M."/>
            <person name="Burki F."/>
            <person name="Bardell F.T."/>
            <person name="Farinelli L."/>
            <person name="Solter L.F."/>
            <person name="Whitman D.W."/>
            <person name="Weiss L.M."/>
            <person name="Corradi N."/>
            <person name="Keeling P.J."/>
        </authorList>
    </citation>
    <scope>NUCLEOTIDE SEQUENCE [LARGE SCALE GENOMIC DNA]</scope>
    <source>
        <strain evidence="1 2">ATCC 50506</strain>
    </source>
</reference>
<protein>
    <recommendedName>
        <fullName evidence="3">WD40 domain-containing protein</fullName>
    </recommendedName>
</protein>
<dbReference type="RefSeq" id="XP_003073416.1">
    <property type="nucleotide sequence ID" value="XM_003073370.1"/>
</dbReference>
<evidence type="ECO:0000313" key="2">
    <source>
        <dbReference type="Proteomes" id="UP000002313"/>
    </source>
</evidence>
<organism evidence="1 2">
    <name type="scientific">Encephalitozoon intestinalis (strain ATCC 50506)</name>
    <name type="common">Microsporidian parasite</name>
    <name type="synonym">Septata intestinalis</name>
    <dbReference type="NCBI Taxonomy" id="876142"/>
    <lineage>
        <taxon>Eukaryota</taxon>
        <taxon>Fungi</taxon>
        <taxon>Fungi incertae sedis</taxon>
        <taxon>Microsporidia</taxon>
        <taxon>Unikaryonidae</taxon>
        <taxon>Encephalitozoon</taxon>
    </lineage>
</organism>
<keyword evidence="2" id="KW-1185">Reference proteome</keyword>
<dbReference type="HOGENOM" id="CLU_1069968_0_0_1"/>
<dbReference type="OrthoDB" id="2189706at2759"/>
<evidence type="ECO:0008006" key="3">
    <source>
        <dbReference type="Google" id="ProtNLM"/>
    </source>
</evidence>
<dbReference type="Proteomes" id="UP000002313">
    <property type="component" value="Chromosome VIII"/>
</dbReference>
<name>E0S8T9_ENCIT</name>